<dbReference type="PANTHER" id="PTHR10066:SF67">
    <property type="entry name" value="BETA-GLUCURONIDASE"/>
    <property type="match status" value="1"/>
</dbReference>
<dbReference type="RefSeq" id="WP_120275803.1">
    <property type="nucleotide sequence ID" value="NZ_RAPN01000006.1"/>
</dbReference>
<evidence type="ECO:0000259" key="7">
    <source>
        <dbReference type="Pfam" id="PF00703"/>
    </source>
</evidence>
<dbReference type="Pfam" id="PF02836">
    <property type="entry name" value="Glyco_hydro_2_C"/>
    <property type="match status" value="1"/>
</dbReference>
<organism evidence="10 11">
    <name type="scientific">Mangrovibacterium diazotrophicum</name>
    <dbReference type="NCBI Taxonomy" id="1261403"/>
    <lineage>
        <taxon>Bacteria</taxon>
        <taxon>Pseudomonadati</taxon>
        <taxon>Bacteroidota</taxon>
        <taxon>Bacteroidia</taxon>
        <taxon>Marinilabiliales</taxon>
        <taxon>Prolixibacteraceae</taxon>
        <taxon>Mangrovibacterium</taxon>
    </lineage>
</organism>
<accession>A0A419VUF2</accession>
<dbReference type="Gene3D" id="2.60.40.10">
    <property type="entry name" value="Immunoglobulins"/>
    <property type="match status" value="1"/>
</dbReference>
<evidence type="ECO:0000259" key="8">
    <source>
        <dbReference type="Pfam" id="PF02836"/>
    </source>
</evidence>
<dbReference type="PANTHER" id="PTHR10066">
    <property type="entry name" value="BETA-GLUCURONIDASE"/>
    <property type="match status" value="1"/>
</dbReference>
<dbReference type="InterPro" id="IPR036156">
    <property type="entry name" value="Beta-gal/glucu_dom_sf"/>
</dbReference>
<keyword evidence="11" id="KW-1185">Reference proteome</keyword>
<comment type="caution">
    <text evidence="10">The sequence shown here is derived from an EMBL/GenBank/DDBJ whole genome shotgun (WGS) entry which is preliminary data.</text>
</comment>
<dbReference type="InterPro" id="IPR006103">
    <property type="entry name" value="Glyco_hydro_2_cat"/>
</dbReference>
<dbReference type="SUPFAM" id="SSF49785">
    <property type="entry name" value="Galactose-binding domain-like"/>
    <property type="match status" value="1"/>
</dbReference>
<evidence type="ECO:0000313" key="11">
    <source>
        <dbReference type="Proteomes" id="UP000283387"/>
    </source>
</evidence>
<dbReference type="EC" id="3.2.1.31" evidence="2"/>
<keyword evidence="4" id="KW-0378">Hydrolase</keyword>
<dbReference type="OrthoDB" id="9801077at2"/>
<feature type="signal peptide" evidence="6">
    <location>
        <begin position="1"/>
        <end position="18"/>
    </location>
</feature>
<reference evidence="10 11" key="1">
    <citation type="submission" date="2018-09" db="EMBL/GenBank/DDBJ databases">
        <title>Genomic Encyclopedia of Archaeal and Bacterial Type Strains, Phase II (KMG-II): from individual species to whole genera.</title>
        <authorList>
            <person name="Goeker M."/>
        </authorList>
    </citation>
    <scope>NUCLEOTIDE SEQUENCE [LARGE SCALE GENOMIC DNA]</scope>
    <source>
        <strain evidence="10 11">DSM 27148</strain>
    </source>
</reference>
<evidence type="ECO:0000256" key="2">
    <source>
        <dbReference type="ARBA" id="ARBA00012761"/>
    </source>
</evidence>
<dbReference type="GO" id="GO:0019391">
    <property type="term" value="P:glucuronoside catabolic process"/>
    <property type="evidence" value="ECO:0007669"/>
    <property type="project" value="TreeGrafter"/>
</dbReference>
<keyword evidence="5" id="KW-0326">Glycosidase</keyword>
<dbReference type="InterPro" id="IPR008979">
    <property type="entry name" value="Galactose-bd-like_sf"/>
</dbReference>
<dbReference type="PRINTS" id="PR00132">
    <property type="entry name" value="GLHYDRLASE2"/>
</dbReference>
<dbReference type="Gene3D" id="3.20.20.80">
    <property type="entry name" value="Glycosidases"/>
    <property type="match status" value="1"/>
</dbReference>
<dbReference type="Proteomes" id="UP000283387">
    <property type="component" value="Unassembled WGS sequence"/>
</dbReference>
<dbReference type="InterPro" id="IPR006101">
    <property type="entry name" value="Glyco_hydro_2"/>
</dbReference>
<dbReference type="GO" id="GO:0005975">
    <property type="term" value="P:carbohydrate metabolic process"/>
    <property type="evidence" value="ECO:0007669"/>
    <property type="project" value="InterPro"/>
</dbReference>
<dbReference type="Pfam" id="PF02837">
    <property type="entry name" value="Glyco_hydro_2_N"/>
    <property type="match status" value="1"/>
</dbReference>
<protein>
    <recommendedName>
        <fullName evidence="3">Beta-glucuronidase</fullName>
        <ecNumber evidence="2">3.2.1.31</ecNumber>
    </recommendedName>
</protein>
<gene>
    <name evidence="10" type="ORF">BC643_4648</name>
</gene>
<evidence type="ECO:0000256" key="5">
    <source>
        <dbReference type="ARBA" id="ARBA00023295"/>
    </source>
</evidence>
<dbReference type="AlphaFoldDB" id="A0A419VUF2"/>
<dbReference type="Pfam" id="PF00703">
    <property type="entry name" value="Glyco_hydro_2"/>
    <property type="match status" value="1"/>
</dbReference>
<feature type="chain" id="PRO_5019080469" description="Beta-glucuronidase" evidence="6">
    <location>
        <begin position="19"/>
        <end position="603"/>
    </location>
</feature>
<proteinExistence type="inferred from homology"/>
<evidence type="ECO:0000256" key="4">
    <source>
        <dbReference type="ARBA" id="ARBA00022801"/>
    </source>
</evidence>
<sequence length="603" mass="68751">MKTTSLLILLLFCLGLQAQPNFITNVDHRTNTSLGGKWKYIIDQYSTGAIGFSPLYENKSPKDKTDRVEYSFDDAQSLWVPGSWNSQKDELYYYEGSMWFRKTFDYQPKLKNSRVFIYVGAANYKTQYSFNGKKLGEHEGGFTPFSFEVTDLIREKDNFVILGVNNRREPDYIPGMVTDWYNHGGITRDVKLIEVPQTFIDDFTVSLNKESLTAKEKAIDGNVVLNGKDFPADATVTIPELGISQTVKIDAEGEGTFSLKTKKLELWSPENPKLYTINISAGEDQLTDEVGFRTIETKGKQILLNGQPIFLRGISIHDENPIRRDRANSVDDAKLLLGWAKELGCNFARLAHYPHQENMVRQADKMGILLWEELPLYWGIDWKSDQVLENAKRQYAEIIHRDKNRAATIIWSIANETSPGTDRNRFLGAVADYVRELDSTRLLSAACKKDLAVDGHPDNDYLVSDPIAEKLDVVSFNEYIGWYGGAPEESRKKTFIIAYDKPVIISEFGGGAIQGFHGDSTTRWSEEYQEYMYKENIAMFERVPGLSGMTPWILVDFQSPLRQLPNVQDGWNRKGLVSETGQKKKAFYVLQEYYKTKQTAARK</sequence>
<evidence type="ECO:0000256" key="3">
    <source>
        <dbReference type="ARBA" id="ARBA00016205"/>
    </source>
</evidence>
<comment type="similarity">
    <text evidence="1">Belongs to the glycosyl hydrolase 2 family.</text>
</comment>
<dbReference type="SUPFAM" id="SSF51445">
    <property type="entry name" value="(Trans)glycosidases"/>
    <property type="match status" value="1"/>
</dbReference>
<feature type="domain" description="Glycoside hydrolase family 2 catalytic" evidence="8">
    <location>
        <begin position="296"/>
        <end position="595"/>
    </location>
</feature>
<name>A0A419VUF2_9BACT</name>
<keyword evidence="6" id="KW-0732">Signal</keyword>
<evidence type="ECO:0000256" key="1">
    <source>
        <dbReference type="ARBA" id="ARBA00007401"/>
    </source>
</evidence>
<dbReference type="InterPro" id="IPR006104">
    <property type="entry name" value="Glyco_hydro_2_N"/>
</dbReference>
<dbReference type="EMBL" id="RAPN01000006">
    <property type="protein sequence ID" value="RKD85129.1"/>
    <property type="molecule type" value="Genomic_DNA"/>
</dbReference>
<dbReference type="GO" id="GO:0004566">
    <property type="term" value="F:beta-glucuronidase activity"/>
    <property type="evidence" value="ECO:0007669"/>
    <property type="project" value="UniProtKB-EC"/>
</dbReference>
<feature type="domain" description="Glycoside hydrolase family 2 immunoglobulin-like beta-sandwich" evidence="7">
    <location>
        <begin position="198"/>
        <end position="293"/>
    </location>
</feature>
<dbReference type="InterPro" id="IPR006102">
    <property type="entry name" value="Ig-like_GH2"/>
</dbReference>
<dbReference type="InterPro" id="IPR017853">
    <property type="entry name" value="GH"/>
</dbReference>
<dbReference type="GO" id="GO:0030246">
    <property type="term" value="F:carbohydrate binding"/>
    <property type="evidence" value="ECO:0007669"/>
    <property type="project" value="TreeGrafter"/>
</dbReference>
<feature type="domain" description="Glycosyl hydrolases family 2 sugar binding" evidence="9">
    <location>
        <begin position="80"/>
        <end position="196"/>
    </location>
</feature>
<evidence type="ECO:0000313" key="10">
    <source>
        <dbReference type="EMBL" id="RKD85129.1"/>
    </source>
</evidence>
<evidence type="ECO:0000259" key="9">
    <source>
        <dbReference type="Pfam" id="PF02837"/>
    </source>
</evidence>
<dbReference type="SUPFAM" id="SSF49303">
    <property type="entry name" value="beta-Galactosidase/glucuronidase domain"/>
    <property type="match status" value="1"/>
</dbReference>
<dbReference type="InterPro" id="IPR013783">
    <property type="entry name" value="Ig-like_fold"/>
</dbReference>
<evidence type="ECO:0000256" key="6">
    <source>
        <dbReference type="SAM" id="SignalP"/>
    </source>
</evidence>
<dbReference type="Gene3D" id="2.60.120.260">
    <property type="entry name" value="Galactose-binding domain-like"/>
    <property type="match status" value="1"/>
</dbReference>